<dbReference type="Proteomes" id="UP001216595">
    <property type="component" value="Unassembled WGS sequence"/>
</dbReference>
<evidence type="ECO:0000259" key="6">
    <source>
        <dbReference type="Pfam" id="PF13193"/>
    </source>
</evidence>
<dbReference type="Pfam" id="PF00501">
    <property type="entry name" value="AMP-binding"/>
    <property type="match status" value="1"/>
</dbReference>
<dbReference type="GO" id="GO:0004467">
    <property type="term" value="F:long-chain fatty acid-CoA ligase activity"/>
    <property type="evidence" value="ECO:0007669"/>
    <property type="project" value="UniProtKB-EC"/>
</dbReference>
<reference evidence="7 8" key="1">
    <citation type="submission" date="2023-01" db="EMBL/GenBank/DDBJ databases">
        <title>Novel species of the genus Asticcacaulis isolated from rivers.</title>
        <authorList>
            <person name="Lu H."/>
        </authorList>
    </citation>
    <scope>NUCLEOTIDE SEQUENCE [LARGE SCALE GENOMIC DNA]</scope>
    <source>
        <strain evidence="7 8">DXS10W</strain>
    </source>
</reference>
<dbReference type="Gene3D" id="3.40.50.12780">
    <property type="entry name" value="N-terminal domain of ligase-like"/>
    <property type="match status" value="1"/>
</dbReference>
<keyword evidence="3" id="KW-0547">Nucleotide-binding</keyword>
<dbReference type="PANTHER" id="PTHR43107:SF15">
    <property type="entry name" value="FATTY ACID TRANSPORT PROTEIN 3, ISOFORM A"/>
    <property type="match status" value="1"/>
</dbReference>
<dbReference type="PANTHER" id="PTHR43107">
    <property type="entry name" value="LONG-CHAIN FATTY ACID TRANSPORT PROTEIN"/>
    <property type="match status" value="1"/>
</dbReference>
<gene>
    <name evidence="7" type="ORF">PQU94_05515</name>
</gene>
<evidence type="ECO:0000256" key="2">
    <source>
        <dbReference type="ARBA" id="ARBA00022598"/>
    </source>
</evidence>
<dbReference type="InterPro" id="IPR045851">
    <property type="entry name" value="AMP-bd_C_sf"/>
</dbReference>
<feature type="domain" description="AMP-dependent synthetase/ligase" evidence="5">
    <location>
        <begin position="39"/>
        <end position="368"/>
    </location>
</feature>
<dbReference type="EMBL" id="JAQQKW010000003">
    <property type="protein sequence ID" value="MDC7693737.1"/>
    <property type="molecule type" value="Genomic_DNA"/>
</dbReference>
<keyword evidence="2 7" id="KW-0436">Ligase</keyword>
<name>A0ABT5IC31_9CAUL</name>
<dbReference type="InterPro" id="IPR025110">
    <property type="entry name" value="AMP-bd_C"/>
</dbReference>
<evidence type="ECO:0000256" key="3">
    <source>
        <dbReference type="ARBA" id="ARBA00022741"/>
    </source>
</evidence>
<dbReference type="EC" id="6.2.1.3" evidence="7"/>
<evidence type="ECO:0000259" key="5">
    <source>
        <dbReference type="Pfam" id="PF00501"/>
    </source>
</evidence>
<sequence>MNLIDRARREFIFLKRLLRLLQNIREVDSKSPVLVCDDLEASVDRHAARIALMFEGKTLTYSEMDVMANRVANWGLSRGLKPGDTVAVFLPNRMEYIPIWYGLSKIGVIAALINNALTGQGLAHCINISTASLSIVDPATLPAFAEIEASLTRRQEVFVLDLAQSDETDYHHSLTQALKGVSTVRPDRKIRQGMVAHDAALYIYTSGTTGLPKAAKITHARAQLYMKAFRGVSHMSEEDRLYNALPLYHSTGGLCGVGAALLNGGSMVIKRKFSASAFWPDVRSLNCTHIVYIGELCRYLVNAPVAANPDDETKHRLKVAFGNGMRPEVWTEFKSRFKVPVIIEFYGSTEGNVSLFNFDGQPGAIGRAPAYLRNAFNIRLVQFDVESETPVRGANGLCIECKPGEVGEAIGAIGTDARHFYTGYADKAASEKKVMRDVFKTGDAWFRSGDLMKMDKDGYIYFVDRIGDTFRFKGENVSTSEVSECCARAEGVDEAIVYGVPVPHYDGKAGMVSLITGEGFSIEAFAQHVNSHLPVYARPRFVRLLQNAETTGTFKYKKMDLVVAGFDPGKVSDPLYVMKTDDSGYKPMTAECLNLINSGQYRM</sequence>
<dbReference type="InterPro" id="IPR020845">
    <property type="entry name" value="AMP-binding_CS"/>
</dbReference>
<evidence type="ECO:0000256" key="1">
    <source>
        <dbReference type="ARBA" id="ARBA00006432"/>
    </source>
</evidence>
<dbReference type="Gene3D" id="3.30.300.30">
    <property type="match status" value="1"/>
</dbReference>
<feature type="domain" description="AMP-binding enzyme C-terminal" evidence="6">
    <location>
        <begin position="484"/>
        <end position="555"/>
    </location>
</feature>
<dbReference type="SUPFAM" id="SSF56801">
    <property type="entry name" value="Acetyl-CoA synthetase-like"/>
    <property type="match status" value="1"/>
</dbReference>
<dbReference type="PROSITE" id="PS00455">
    <property type="entry name" value="AMP_BINDING"/>
    <property type="match status" value="1"/>
</dbReference>
<proteinExistence type="inferred from homology"/>
<dbReference type="NCBIfam" id="NF006134">
    <property type="entry name" value="PRK08279.1"/>
    <property type="match status" value="1"/>
</dbReference>
<dbReference type="InterPro" id="IPR000873">
    <property type="entry name" value="AMP-dep_synth/lig_dom"/>
</dbReference>
<dbReference type="RefSeq" id="WP_272740495.1">
    <property type="nucleotide sequence ID" value="NZ_JAQQKW010000003.1"/>
</dbReference>
<evidence type="ECO:0000313" key="7">
    <source>
        <dbReference type="EMBL" id="MDC7693737.1"/>
    </source>
</evidence>
<accession>A0ABT5IC31</accession>
<keyword evidence="4" id="KW-0067">ATP-binding</keyword>
<dbReference type="Pfam" id="PF13193">
    <property type="entry name" value="AMP-binding_C"/>
    <property type="match status" value="1"/>
</dbReference>
<organism evidence="7 8">
    <name type="scientific">Asticcacaulis currens</name>
    <dbReference type="NCBI Taxonomy" id="2984210"/>
    <lineage>
        <taxon>Bacteria</taxon>
        <taxon>Pseudomonadati</taxon>
        <taxon>Pseudomonadota</taxon>
        <taxon>Alphaproteobacteria</taxon>
        <taxon>Caulobacterales</taxon>
        <taxon>Caulobacteraceae</taxon>
        <taxon>Asticcacaulis</taxon>
    </lineage>
</organism>
<protein>
    <submittedName>
        <fullName evidence="7">Long-chain-acyl-CoA synthetase</fullName>
        <ecNumber evidence="7">6.2.1.3</ecNumber>
    </submittedName>
</protein>
<comment type="caution">
    <text evidence="7">The sequence shown here is derived from an EMBL/GenBank/DDBJ whole genome shotgun (WGS) entry which is preliminary data.</text>
</comment>
<dbReference type="InterPro" id="IPR042099">
    <property type="entry name" value="ANL_N_sf"/>
</dbReference>
<comment type="similarity">
    <text evidence="1">Belongs to the ATP-dependent AMP-binding enzyme family.</text>
</comment>
<evidence type="ECO:0000313" key="8">
    <source>
        <dbReference type="Proteomes" id="UP001216595"/>
    </source>
</evidence>
<evidence type="ECO:0000256" key="4">
    <source>
        <dbReference type="ARBA" id="ARBA00022840"/>
    </source>
</evidence>
<keyword evidence="8" id="KW-1185">Reference proteome</keyword>